<sequence length="62" mass="7041">MMMSLSGQQEDVIRNTIDLLALDKNTDNSPMETEIIRINNIELISLEKLTASEIPKDNHKKS</sequence>
<proteinExistence type="predicted"/>
<reference evidence="1 2" key="1">
    <citation type="submission" date="2013-11" db="EMBL/GenBank/DDBJ databases">
        <title>The Damaraland mole rat (Fukomys damarensis) genome and evolution of African mole rats.</title>
        <authorList>
            <person name="Gladyshev V.N."/>
            <person name="Fang X."/>
        </authorList>
    </citation>
    <scope>NUCLEOTIDE SEQUENCE [LARGE SCALE GENOMIC DNA]</scope>
    <source>
        <tissue evidence="1">Liver</tissue>
    </source>
</reference>
<dbReference type="Proteomes" id="UP000028990">
    <property type="component" value="Unassembled WGS sequence"/>
</dbReference>
<evidence type="ECO:0000313" key="2">
    <source>
        <dbReference type="Proteomes" id="UP000028990"/>
    </source>
</evidence>
<protein>
    <submittedName>
        <fullName evidence="1">Uncharacterized protein</fullName>
    </submittedName>
</protein>
<dbReference type="EMBL" id="KN121451">
    <property type="protein sequence ID" value="KFO36362.1"/>
    <property type="molecule type" value="Genomic_DNA"/>
</dbReference>
<keyword evidence="2" id="KW-1185">Reference proteome</keyword>
<dbReference type="AlphaFoldDB" id="A0A091DZ53"/>
<accession>A0A091DZ53</accession>
<evidence type="ECO:0000313" key="1">
    <source>
        <dbReference type="EMBL" id="KFO36362.1"/>
    </source>
</evidence>
<name>A0A091DZ53_FUKDA</name>
<gene>
    <name evidence="1" type="ORF">H920_02211</name>
</gene>
<organism evidence="1 2">
    <name type="scientific">Fukomys damarensis</name>
    <name type="common">Damaraland mole rat</name>
    <name type="synonym">Cryptomys damarensis</name>
    <dbReference type="NCBI Taxonomy" id="885580"/>
    <lineage>
        <taxon>Eukaryota</taxon>
        <taxon>Metazoa</taxon>
        <taxon>Chordata</taxon>
        <taxon>Craniata</taxon>
        <taxon>Vertebrata</taxon>
        <taxon>Euteleostomi</taxon>
        <taxon>Mammalia</taxon>
        <taxon>Eutheria</taxon>
        <taxon>Euarchontoglires</taxon>
        <taxon>Glires</taxon>
        <taxon>Rodentia</taxon>
        <taxon>Hystricomorpha</taxon>
        <taxon>Bathyergidae</taxon>
        <taxon>Fukomys</taxon>
    </lineage>
</organism>